<sequence length="160" mass="18362">MVSSKQSTSAVPYRTLDVGCEGKDVEALQVLLGKLKYDVFPSGYYTQKTRLAVLQYQKDNKLTADGKVYISTYKMIQRKVSASTFPNRVLEVGCEGKDVDSVQVLLRKLKYDVYPTGYFTEMTKQAVVQFQKDNQLTQDGKVDVRTFELIQKKYNELRFK</sequence>
<reference evidence="3" key="1">
    <citation type="submission" date="2016-04" db="EMBL/GenBank/DDBJ databases">
        <authorList>
            <person name="Chen L."/>
            <person name="Zhuang W."/>
            <person name="Wang G."/>
        </authorList>
    </citation>
    <scope>NUCLEOTIDE SEQUENCE [LARGE SCALE GENOMIC DNA]</scope>
    <source>
        <strain evidence="3">208</strain>
    </source>
</reference>
<dbReference type="EMBL" id="LWBP01000216">
    <property type="protein sequence ID" value="OQP51905.1"/>
    <property type="molecule type" value="Genomic_DNA"/>
</dbReference>
<accession>A0A1V9F0S5</accession>
<dbReference type="STRING" id="550983.A4R26_29240"/>
<feature type="domain" description="Peptidoglycan binding-like" evidence="1">
    <location>
        <begin position="96"/>
        <end position="149"/>
    </location>
</feature>
<evidence type="ECO:0000313" key="3">
    <source>
        <dbReference type="Proteomes" id="UP000192276"/>
    </source>
</evidence>
<name>A0A1V9F0S5_9BACT</name>
<dbReference type="AlphaFoldDB" id="A0A1V9F0S5"/>
<evidence type="ECO:0000313" key="2">
    <source>
        <dbReference type="EMBL" id="OQP51905.1"/>
    </source>
</evidence>
<feature type="domain" description="Peptidoglycan binding-like" evidence="1">
    <location>
        <begin position="22"/>
        <end position="74"/>
    </location>
</feature>
<gene>
    <name evidence="2" type="ORF">A4R26_29240</name>
</gene>
<dbReference type="Pfam" id="PF01471">
    <property type="entry name" value="PG_binding_1"/>
    <property type="match status" value="2"/>
</dbReference>
<evidence type="ECO:0000259" key="1">
    <source>
        <dbReference type="Pfam" id="PF01471"/>
    </source>
</evidence>
<protein>
    <recommendedName>
        <fullName evidence="1">Peptidoglycan binding-like domain-containing protein</fullName>
    </recommendedName>
</protein>
<dbReference type="InterPro" id="IPR002477">
    <property type="entry name" value="Peptidoglycan-bd-like"/>
</dbReference>
<dbReference type="SUPFAM" id="SSF47090">
    <property type="entry name" value="PGBD-like"/>
    <property type="match status" value="2"/>
</dbReference>
<dbReference type="InterPro" id="IPR036366">
    <property type="entry name" value="PGBDSf"/>
</dbReference>
<dbReference type="InterPro" id="IPR036365">
    <property type="entry name" value="PGBD-like_sf"/>
</dbReference>
<keyword evidence="3" id="KW-1185">Reference proteome</keyword>
<dbReference type="Gene3D" id="1.10.101.10">
    <property type="entry name" value="PGBD-like superfamily/PGBD"/>
    <property type="match status" value="2"/>
</dbReference>
<comment type="caution">
    <text evidence="2">The sequence shown here is derived from an EMBL/GenBank/DDBJ whole genome shotgun (WGS) entry which is preliminary data.</text>
</comment>
<organism evidence="2 3">
    <name type="scientific">Niastella populi</name>
    <dbReference type="NCBI Taxonomy" id="550983"/>
    <lineage>
        <taxon>Bacteria</taxon>
        <taxon>Pseudomonadati</taxon>
        <taxon>Bacteroidota</taxon>
        <taxon>Chitinophagia</taxon>
        <taxon>Chitinophagales</taxon>
        <taxon>Chitinophagaceae</taxon>
        <taxon>Niastella</taxon>
    </lineage>
</organism>
<proteinExistence type="predicted"/>
<dbReference type="Proteomes" id="UP000192276">
    <property type="component" value="Unassembled WGS sequence"/>
</dbReference>